<evidence type="ECO:0000313" key="6">
    <source>
        <dbReference type="Proteomes" id="UP000237947"/>
    </source>
</evidence>
<dbReference type="AlphaFoldDB" id="A0A2S0KLG6"/>
<keyword evidence="1" id="KW-0805">Transcription regulation</keyword>
<evidence type="ECO:0000256" key="2">
    <source>
        <dbReference type="ARBA" id="ARBA00023125"/>
    </source>
</evidence>
<dbReference type="PANTHER" id="PTHR38445">
    <property type="entry name" value="HTH-TYPE TRANSCRIPTIONAL REPRESSOR YTRA"/>
    <property type="match status" value="1"/>
</dbReference>
<evidence type="ECO:0000256" key="1">
    <source>
        <dbReference type="ARBA" id="ARBA00023015"/>
    </source>
</evidence>
<keyword evidence="2" id="KW-0238">DNA-binding</keyword>
<proteinExistence type="predicted"/>
<dbReference type="Gene3D" id="1.10.10.10">
    <property type="entry name" value="Winged helix-like DNA-binding domain superfamily/Winged helix DNA-binding domain"/>
    <property type="match status" value="1"/>
</dbReference>
<dbReference type="GO" id="GO:0003700">
    <property type="term" value="F:DNA-binding transcription factor activity"/>
    <property type="evidence" value="ECO:0007669"/>
    <property type="project" value="InterPro"/>
</dbReference>
<dbReference type="Pfam" id="PF00392">
    <property type="entry name" value="GntR"/>
    <property type="match status" value="1"/>
</dbReference>
<evidence type="ECO:0000256" key="3">
    <source>
        <dbReference type="ARBA" id="ARBA00023163"/>
    </source>
</evidence>
<dbReference type="PROSITE" id="PS50949">
    <property type="entry name" value="HTH_GNTR"/>
    <property type="match status" value="1"/>
</dbReference>
<dbReference type="InterPro" id="IPR000524">
    <property type="entry name" value="Tscrpt_reg_HTH_GntR"/>
</dbReference>
<dbReference type="Proteomes" id="UP000237947">
    <property type="component" value="Chromosome"/>
</dbReference>
<dbReference type="EMBL" id="CP027226">
    <property type="protein sequence ID" value="AVM41858.1"/>
    <property type="molecule type" value="Genomic_DNA"/>
</dbReference>
<dbReference type="InterPro" id="IPR036388">
    <property type="entry name" value="WH-like_DNA-bd_sf"/>
</dbReference>
<dbReference type="CDD" id="cd07377">
    <property type="entry name" value="WHTH_GntR"/>
    <property type="match status" value="1"/>
</dbReference>
<dbReference type="SMART" id="SM00345">
    <property type="entry name" value="HTH_GNTR"/>
    <property type="match status" value="1"/>
</dbReference>
<dbReference type="GO" id="GO:0003677">
    <property type="term" value="F:DNA binding"/>
    <property type="evidence" value="ECO:0007669"/>
    <property type="project" value="UniProtKB-KW"/>
</dbReference>
<dbReference type="KEGG" id="fsa:C5Q98_00805"/>
<accession>A0A2S0KLG6</accession>
<organism evidence="5 6">
    <name type="scientific">Fastidiosipila sanguinis</name>
    <dbReference type="NCBI Taxonomy" id="236753"/>
    <lineage>
        <taxon>Bacteria</taxon>
        <taxon>Bacillati</taxon>
        <taxon>Bacillota</taxon>
        <taxon>Clostridia</taxon>
        <taxon>Eubacteriales</taxon>
        <taxon>Oscillospiraceae</taxon>
        <taxon>Fastidiosipila</taxon>
    </lineage>
</organism>
<evidence type="ECO:0000259" key="4">
    <source>
        <dbReference type="PROSITE" id="PS50949"/>
    </source>
</evidence>
<evidence type="ECO:0000313" key="5">
    <source>
        <dbReference type="EMBL" id="AVM41858.1"/>
    </source>
</evidence>
<dbReference type="SUPFAM" id="SSF46785">
    <property type="entry name" value="Winged helix' DNA-binding domain"/>
    <property type="match status" value="1"/>
</dbReference>
<feature type="domain" description="HTH gntR-type" evidence="4">
    <location>
        <begin position="13"/>
        <end position="81"/>
    </location>
</feature>
<keyword evidence="3" id="KW-0804">Transcription</keyword>
<dbReference type="PANTHER" id="PTHR38445:SF9">
    <property type="entry name" value="HTH-TYPE TRANSCRIPTIONAL REPRESSOR YTRA"/>
    <property type="match status" value="1"/>
</dbReference>
<name>A0A2S0KLG6_9FIRM</name>
<dbReference type="InterPro" id="IPR036390">
    <property type="entry name" value="WH_DNA-bd_sf"/>
</dbReference>
<protein>
    <submittedName>
        <fullName evidence="5">GntR family transcriptional regulator</fullName>
    </submittedName>
</protein>
<reference evidence="6" key="1">
    <citation type="submission" date="2018-02" db="EMBL/GenBank/DDBJ databases">
        <authorList>
            <person name="Holder M.E."/>
            <person name="Ajami N.J."/>
            <person name="Petrosino J.F."/>
        </authorList>
    </citation>
    <scope>NUCLEOTIDE SEQUENCE [LARGE SCALE GENOMIC DNA]</scope>
    <source>
        <strain evidence="6">CCUG 47711</strain>
    </source>
</reference>
<keyword evidence="6" id="KW-1185">Reference proteome</keyword>
<gene>
    <name evidence="5" type="ORF">C5Q98_00805</name>
</gene>
<sequence>MFKLLNIDGRDKRPIYQQIIDKVVLLVGTGVWEEGEKLPSIRSLAQDLGVNANTVARAYTELEYRGIIVTVPKSGTFVAKVDLATEVEADARKEIENVFNKYISLGISKEKLEGISMEVLKHA</sequence>